<feature type="domain" description="DUF4124" evidence="2">
    <location>
        <begin position="16"/>
        <end position="61"/>
    </location>
</feature>
<evidence type="ECO:0000313" key="3">
    <source>
        <dbReference type="EMBL" id="TQV73660.1"/>
    </source>
</evidence>
<comment type="caution">
    <text evidence="3">The sequence shown here is derived from an EMBL/GenBank/DDBJ whole genome shotgun (WGS) entry which is preliminary data.</text>
</comment>
<dbReference type="AlphaFoldDB" id="A0A545T8W1"/>
<evidence type="ECO:0000313" key="4">
    <source>
        <dbReference type="Proteomes" id="UP000317839"/>
    </source>
</evidence>
<proteinExistence type="predicted"/>
<feature type="chain" id="PRO_5021719172" evidence="1">
    <location>
        <begin position="21"/>
        <end position="190"/>
    </location>
</feature>
<organism evidence="3 4">
    <name type="scientific">Aliikangiella marina</name>
    <dbReference type="NCBI Taxonomy" id="1712262"/>
    <lineage>
        <taxon>Bacteria</taxon>
        <taxon>Pseudomonadati</taxon>
        <taxon>Pseudomonadota</taxon>
        <taxon>Gammaproteobacteria</taxon>
        <taxon>Oceanospirillales</taxon>
        <taxon>Pleioneaceae</taxon>
        <taxon>Aliikangiella</taxon>
    </lineage>
</organism>
<gene>
    <name evidence="3" type="ORF">FLL45_12365</name>
</gene>
<name>A0A545T8W1_9GAMM</name>
<dbReference type="EMBL" id="VIKR01000003">
    <property type="protein sequence ID" value="TQV73660.1"/>
    <property type="molecule type" value="Genomic_DNA"/>
</dbReference>
<dbReference type="OrthoDB" id="6366673at2"/>
<dbReference type="RefSeq" id="WP_142942368.1">
    <property type="nucleotide sequence ID" value="NZ_VIKR01000003.1"/>
</dbReference>
<dbReference type="InterPro" id="IPR025392">
    <property type="entry name" value="DUF4124"/>
</dbReference>
<feature type="signal peptide" evidence="1">
    <location>
        <begin position="1"/>
        <end position="20"/>
    </location>
</feature>
<evidence type="ECO:0000259" key="2">
    <source>
        <dbReference type="Pfam" id="PF13511"/>
    </source>
</evidence>
<keyword evidence="4" id="KW-1185">Reference proteome</keyword>
<protein>
    <submittedName>
        <fullName evidence="3">DUF4124 domain-containing protein</fullName>
    </submittedName>
</protein>
<dbReference type="Pfam" id="PF13511">
    <property type="entry name" value="DUF4124"/>
    <property type="match status" value="1"/>
</dbReference>
<dbReference type="Proteomes" id="UP000317839">
    <property type="component" value="Unassembled WGS sequence"/>
</dbReference>
<evidence type="ECO:0000256" key="1">
    <source>
        <dbReference type="SAM" id="SignalP"/>
    </source>
</evidence>
<keyword evidence="1" id="KW-0732">Signal</keyword>
<sequence>MSKRILTIVALLAASLSISAGEKKKLYKWVDENGNVHYSDEPHKGAEELEIKEVPTIKMDTPPVQITGLESLDISADPDDFQGGYSVARLSEPLNNSVVRNNAGAITLSAQLSPPLSENHTIRFFLDGRPVSRDPKALTVTVDEQAYGEHSAYFVILNTKGKQLHKSETSNFNLLNMINPNIRKNRKGGN</sequence>
<reference evidence="3 4" key="1">
    <citation type="submission" date="2019-06" db="EMBL/GenBank/DDBJ databases">
        <title>Draft genome of Aliikangiella marina GYP-15.</title>
        <authorList>
            <person name="Wang G."/>
        </authorList>
    </citation>
    <scope>NUCLEOTIDE SEQUENCE [LARGE SCALE GENOMIC DNA]</scope>
    <source>
        <strain evidence="3 4">GYP-15</strain>
    </source>
</reference>
<accession>A0A545T8W1</accession>